<protein>
    <submittedName>
        <fullName evidence="1">Uncharacterized protein</fullName>
    </submittedName>
</protein>
<name>A0A0A9NZ01_ARUDO</name>
<dbReference type="AlphaFoldDB" id="A0A0A9NZ01"/>
<accession>A0A0A9NZ01</accession>
<organism evidence="1">
    <name type="scientific">Arundo donax</name>
    <name type="common">Giant reed</name>
    <name type="synonym">Donax arundinaceus</name>
    <dbReference type="NCBI Taxonomy" id="35708"/>
    <lineage>
        <taxon>Eukaryota</taxon>
        <taxon>Viridiplantae</taxon>
        <taxon>Streptophyta</taxon>
        <taxon>Embryophyta</taxon>
        <taxon>Tracheophyta</taxon>
        <taxon>Spermatophyta</taxon>
        <taxon>Magnoliopsida</taxon>
        <taxon>Liliopsida</taxon>
        <taxon>Poales</taxon>
        <taxon>Poaceae</taxon>
        <taxon>PACMAD clade</taxon>
        <taxon>Arundinoideae</taxon>
        <taxon>Arundineae</taxon>
        <taxon>Arundo</taxon>
    </lineage>
</organism>
<reference evidence="1" key="1">
    <citation type="submission" date="2014-09" db="EMBL/GenBank/DDBJ databases">
        <authorList>
            <person name="Magalhaes I.L.F."/>
            <person name="Oliveira U."/>
            <person name="Santos F.R."/>
            <person name="Vidigal T.H.D.A."/>
            <person name="Brescovit A.D."/>
            <person name="Santos A.J."/>
        </authorList>
    </citation>
    <scope>NUCLEOTIDE SEQUENCE</scope>
    <source>
        <tissue evidence="1">Shoot tissue taken approximately 20 cm above the soil surface</tissue>
    </source>
</reference>
<proteinExistence type="predicted"/>
<sequence>MLKYIMAGVSEPLGGSTAQKSLQTHSACGRIAEYLYTYSLLHPEYGVVETSGCH</sequence>
<dbReference type="EMBL" id="GBRH01283312">
    <property type="protein sequence ID" value="JAD14583.1"/>
    <property type="molecule type" value="Transcribed_RNA"/>
</dbReference>
<reference evidence="1" key="2">
    <citation type="journal article" date="2015" name="Data Brief">
        <title>Shoot transcriptome of the giant reed, Arundo donax.</title>
        <authorList>
            <person name="Barrero R.A."/>
            <person name="Guerrero F.D."/>
            <person name="Moolhuijzen P."/>
            <person name="Goolsby J.A."/>
            <person name="Tidwell J."/>
            <person name="Bellgard S.E."/>
            <person name="Bellgard M.I."/>
        </authorList>
    </citation>
    <scope>NUCLEOTIDE SEQUENCE</scope>
    <source>
        <tissue evidence="1">Shoot tissue taken approximately 20 cm above the soil surface</tissue>
    </source>
</reference>
<evidence type="ECO:0000313" key="1">
    <source>
        <dbReference type="EMBL" id="JAD14583.1"/>
    </source>
</evidence>